<name>A0A1I1BJ78_9BACT</name>
<gene>
    <name evidence="8" type="ORF">SAMN04489723_1145</name>
</gene>
<dbReference type="Gene3D" id="3.30.1120.10">
    <property type="match status" value="1"/>
</dbReference>
<dbReference type="EMBL" id="FOKK01000014">
    <property type="protein sequence ID" value="SFB49812.1"/>
    <property type="molecule type" value="Genomic_DNA"/>
</dbReference>
<dbReference type="OrthoDB" id="9764377at2"/>
<keyword evidence="6" id="KW-0106">Calcium</keyword>
<dbReference type="PROSITE" id="PS00523">
    <property type="entry name" value="SULFATASE_1"/>
    <property type="match status" value="1"/>
</dbReference>
<keyword evidence="3" id="KW-0479">Metal-binding</keyword>
<feature type="domain" description="Sulfatase N-terminal" evidence="7">
    <location>
        <begin position="58"/>
        <end position="404"/>
    </location>
</feature>
<dbReference type="STRING" id="237018.SAMN04489723_1145"/>
<evidence type="ECO:0000256" key="2">
    <source>
        <dbReference type="ARBA" id="ARBA00008779"/>
    </source>
</evidence>
<dbReference type="PANTHER" id="PTHR42693">
    <property type="entry name" value="ARYLSULFATASE FAMILY MEMBER"/>
    <property type="match status" value="1"/>
</dbReference>
<evidence type="ECO:0000256" key="3">
    <source>
        <dbReference type="ARBA" id="ARBA00022723"/>
    </source>
</evidence>
<dbReference type="RefSeq" id="WP_092899330.1">
    <property type="nucleotide sequence ID" value="NZ_FOKK01000014.1"/>
</dbReference>
<dbReference type="InterPro" id="IPR050738">
    <property type="entry name" value="Sulfatase"/>
</dbReference>
<dbReference type="PROSITE" id="PS00149">
    <property type="entry name" value="SULFATASE_2"/>
    <property type="match status" value="1"/>
</dbReference>
<dbReference type="AlphaFoldDB" id="A0A1I1BJ78"/>
<keyword evidence="5" id="KW-0378">Hydrolase</keyword>
<keyword evidence="4" id="KW-0732">Signal</keyword>
<reference evidence="8 9" key="1">
    <citation type="submission" date="2016-10" db="EMBL/GenBank/DDBJ databases">
        <authorList>
            <person name="de Groot N.N."/>
        </authorList>
    </citation>
    <scope>NUCLEOTIDE SEQUENCE [LARGE SCALE GENOMIC DNA]</scope>
    <source>
        <strain evidence="8 9">DSM 23399</strain>
    </source>
</reference>
<dbReference type="InterPro" id="IPR017850">
    <property type="entry name" value="Alkaline_phosphatase_core_sf"/>
</dbReference>
<evidence type="ECO:0000256" key="5">
    <source>
        <dbReference type="ARBA" id="ARBA00022801"/>
    </source>
</evidence>
<dbReference type="InterPro" id="IPR024607">
    <property type="entry name" value="Sulfatase_CS"/>
</dbReference>
<dbReference type="Proteomes" id="UP000198790">
    <property type="component" value="Unassembled WGS sequence"/>
</dbReference>
<dbReference type="Pfam" id="PF00884">
    <property type="entry name" value="Sulfatase"/>
    <property type="match status" value="1"/>
</dbReference>
<accession>A0A1I1BJ78</accession>
<dbReference type="GO" id="GO:0046872">
    <property type="term" value="F:metal ion binding"/>
    <property type="evidence" value="ECO:0007669"/>
    <property type="project" value="UniProtKB-KW"/>
</dbReference>
<evidence type="ECO:0000313" key="9">
    <source>
        <dbReference type="Proteomes" id="UP000198790"/>
    </source>
</evidence>
<comment type="similarity">
    <text evidence="2">Belongs to the sulfatase family.</text>
</comment>
<comment type="cofactor">
    <cofactor evidence="1">
        <name>Ca(2+)</name>
        <dbReference type="ChEBI" id="CHEBI:29108"/>
    </cofactor>
</comment>
<proteinExistence type="inferred from homology"/>
<evidence type="ECO:0000256" key="4">
    <source>
        <dbReference type="ARBA" id="ARBA00022729"/>
    </source>
</evidence>
<evidence type="ECO:0000256" key="1">
    <source>
        <dbReference type="ARBA" id="ARBA00001913"/>
    </source>
</evidence>
<dbReference type="GO" id="GO:0004065">
    <property type="term" value="F:arylsulfatase activity"/>
    <property type="evidence" value="ECO:0007669"/>
    <property type="project" value="TreeGrafter"/>
</dbReference>
<organism evidence="8 9">
    <name type="scientific">Algoriphagus aquimarinus</name>
    <dbReference type="NCBI Taxonomy" id="237018"/>
    <lineage>
        <taxon>Bacteria</taxon>
        <taxon>Pseudomonadati</taxon>
        <taxon>Bacteroidota</taxon>
        <taxon>Cytophagia</taxon>
        <taxon>Cytophagales</taxon>
        <taxon>Cyclobacteriaceae</taxon>
        <taxon>Algoriphagus</taxon>
    </lineage>
</organism>
<protein>
    <submittedName>
        <fullName evidence="8">Arylsulfatase A</fullName>
    </submittedName>
</protein>
<evidence type="ECO:0000313" key="8">
    <source>
        <dbReference type="EMBL" id="SFB49812.1"/>
    </source>
</evidence>
<dbReference type="PANTHER" id="PTHR42693:SF42">
    <property type="entry name" value="ARYLSULFATASE G"/>
    <property type="match status" value="1"/>
</dbReference>
<evidence type="ECO:0000256" key="6">
    <source>
        <dbReference type="ARBA" id="ARBA00022837"/>
    </source>
</evidence>
<evidence type="ECO:0000259" key="7">
    <source>
        <dbReference type="Pfam" id="PF00884"/>
    </source>
</evidence>
<dbReference type="InterPro" id="IPR000917">
    <property type="entry name" value="Sulfatase_N"/>
</dbReference>
<keyword evidence="9" id="KW-1185">Reference proteome</keyword>
<dbReference type="SUPFAM" id="SSF53649">
    <property type="entry name" value="Alkaline phosphatase-like"/>
    <property type="match status" value="1"/>
</dbReference>
<sequence>MTIHNRLISSLSIFAVTLLTSSGIPSFEVGRRLSDQDDSEPINGPLVSYSEGEEDSKPNILFILVDDLGYSDLSYTGSEYYETPNIDRIAREGTVFTNGYAAAPVCSPSRASIMTGKTPARHDITVHIGSPSGVEWRTRNRFRKLLPADYTHNLPAEYVTMPEALREVGYKTFFAGKWHLGDEGSWPEDHGFDINIGGWTSGGPNGGYFDPYNNPNLPNRTPGENLSYRLADETVKFMQENNPAKTGKPFFAFLSFYAVHSAIQTSQEKWKKYRDKAEQMGLSETGYSMGKYLPIRQVQDNPIYAGLVEQMDEAVGEVLRALDELGLDENTIVVFTSDNGGVAAGDNFSTSNKPLRAGKGYQYEGGIREPYFIKIPGLSKPGEQVDFPVSGIDFFPTLLDLAGAELLPKEHNDGISLLPLMKGEALAERPLFWHFPHYGNQGGEPSSIIRRGDWKLIHYYEDGRKELYNLAMDISETTNLSEKHPERVQEMGKELFGYLTKVGAKYPVPDPEYSEAKEKEYLHKVEFENMPALEKQRLEMLSNEFDPGNKWWGSMVTRD</sequence>
<dbReference type="CDD" id="cd16144">
    <property type="entry name" value="ARS_like"/>
    <property type="match status" value="1"/>
</dbReference>
<dbReference type="Gene3D" id="3.40.720.10">
    <property type="entry name" value="Alkaline Phosphatase, subunit A"/>
    <property type="match status" value="1"/>
</dbReference>